<sequence>MLSQQIMNHTMHFITDRFDELKNNIRSLNTILTHTQPLAALAYPLPCTSKGMESEPVKYIAAEEHTGHKAVELAASCYQDLYIQPGYSQKSARRTVGVIWLSPAQNPTSITIPELVDKINAAKTDIENHIIQTYETRQDRFEALRAECPGIMTMHLYRHIRCYSEQNIQSIRFAWQRKDSLSKPVKKDLLLKIEEEFDRSGPEYRVPLEQLINRIKQTPGELLRIRRQVRVQPAANIRFDAGIKTVTAPMPIIIIQSNELKLKALTDFDAKSQRKIRSDKAVSEVIGSFGGVTIEVFSAR</sequence>
<evidence type="ECO:0000256" key="1">
    <source>
        <dbReference type="ARBA" id="ARBA00022490"/>
    </source>
</evidence>
<evidence type="ECO:0000256" key="3">
    <source>
        <dbReference type="ARBA" id="ARBA00023125"/>
    </source>
</evidence>
<geneLocation type="plasmid" evidence="4 5">
    <name>unnamed</name>
</geneLocation>
<gene>
    <name evidence="4" type="ORF">PNIG_p0017</name>
</gene>
<organism evidence="4 5">
    <name type="scientific">Pseudoalteromonas nigrifaciens</name>
    <dbReference type="NCBI Taxonomy" id="28109"/>
    <lineage>
        <taxon>Bacteria</taxon>
        <taxon>Pseudomonadati</taxon>
        <taxon>Pseudomonadota</taxon>
        <taxon>Gammaproteobacteria</taxon>
        <taxon>Alteromonadales</taxon>
        <taxon>Pseudoalteromonadaceae</taxon>
        <taxon>Pseudoalteromonas</taxon>
    </lineage>
</organism>
<keyword evidence="3" id="KW-0238">DNA-binding</keyword>
<evidence type="ECO:0008006" key="6">
    <source>
        <dbReference type="Google" id="ProtNLM"/>
    </source>
</evidence>
<dbReference type="AlphaFoldDB" id="A0AAC9XZK2"/>
<dbReference type="InterPro" id="IPR036381">
    <property type="entry name" value="Tus_dom1"/>
</dbReference>
<dbReference type="EMBL" id="CP011038">
    <property type="protein sequence ID" value="ASM56300.1"/>
    <property type="molecule type" value="Genomic_DNA"/>
</dbReference>
<dbReference type="GO" id="GO:0005737">
    <property type="term" value="C:cytoplasm"/>
    <property type="evidence" value="ECO:0007669"/>
    <property type="project" value="InterPro"/>
</dbReference>
<keyword evidence="4" id="KW-0614">Plasmid</keyword>
<dbReference type="SUPFAM" id="SSF56596">
    <property type="entry name" value="Replication terminator protein (Tus)"/>
    <property type="match status" value="1"/>
</dbReference>
<keyword evidence="5" id="KW-1185">Reference proteome</keyword>
<evidence type="ECO:0000313" key="5">
    <source>
        <dbReference type="Proteomes" id="UP000198329"/>
    </source>
</evidence>
<proteinExistence type="predicted"/>
<dbReference type="Gene3D" id="3.50.14.10">
    <property type="entry name" value="Replication terminator Tus, domain 1 superfamily/Replication terminator Tus"/>
    <property type="match status" value="1"/>
</dbReference>
<dbReference type="InterPro" id="IPR008865">
    <property type="entry name" value="DNA_replication_term_site-bd"/>
</dbReference>
<dbReference type="NCBIfam" id="NF002810">
    <property type="entry name" value="PRK02951.1-4"/>
    <property type="match status" value="1"/>
</dbReference>
<evidence type="ECO:0000256" key="2">
    <source>
        <dbReference type="ARBA" id="ARBA00022705"/>
    </source>
</evidence>
<dbReference type="Proteomes" id="UP000198329">
    <property type="component" value="Plasmid unnamed"/>
</dbReference>
<dbReference type="InterPro" id="IPR036384">
    <property type="entry name" value="Tus_sf"/>
</dbReference>
<dbReference type="GO" id="GO:0006274">
    <property type="term" value="P:DNA replication termination"/>
    <property type="evidence" value="ECO:0007669"/>
    <property type="project" value="InterPro"/>
</dbReference>
<accession>A0AAC9XZK2</accession>
<protein>
    <recommendedName>
        <fullName evidence="6">DNA replication terminus site-binding protein</fullName>
    </recommendedName>
</protein>
<dbReference type="Pfam" id="PF05472">
    <property type="entry name" value="Ter"/>
    <property type="match status" value="1"/>
</dbReference>
<dbReference type="GO" id="GO:0003677">
    <property type="term" value="F:DNA binding"/>
    <property type="evidence" value="ECO:0007669"/>
    <property type="project" value="UniProtKB-KW"/>
</dbReference>
<keyword evidence="2" id="KW-0235">DNA replication</keyword>
<name>A0AAC9XZK2_9GAMM</name>
<keyword evidence="1" id="KW-0963">Cytoplasm</keyword>
<dbReference type="KEGG" id="png:PNIG_p0017"/>
<evidence type="ECO:0000313" key="4">
    <source>
        <dbReference type="EMBL" id="ASM56300.1"/>
    </source>
</evidence>
<reference evidence="4 5" key="1">
    <citation type="submission" date="2015-03" db="EMBL/GenBank/DDBJ databases">
        <authorList>
            <person name="Xie B.-B."/>
            <person name="Rong J.-C."/>
            <person name="Qin Q.-L."/>
            <person name="Zhang Y.-Z."/>
        </authorList>
    </citation>
    <scope>NUCLEOTIDE SEQUENCE [LARGE SCALE GENOMIC DNA]</scope>
    <source>
        <strain evidence="4 5">KMM 661</strain>
        <plasmid evidence="4 5">unnamed</plasmid>
    </source>
</reference>